<gene>
    <name evidence="1" type="ORF">Y5S_03717</name>
</gene>
<protein>
    <recommendedName>
        <fullName evidence="3">Conjugative transfer protein 345</fullName>
    </recommendedName>
</protein>
<dbReference type="AlphaFoldDB" id="A0A095SBR5"/>
<evidence type="ECO:0008006" key="3">
    <source>
        <dbReference type="Google" id="ProtNLM"/>
    </source>
</evidence>
<dbReference type="STRING" id="1177154.Y5S_03717"/>
<sequence>MDIKSITIAAIIGTIGGAGASHFMAEQRQASIDERLQKSPPVVVVDFAKMAMQYPDGATPEEVEKLMMQTNDAVVRLREAGYMVLDAGAVVAAPEDVYLPEDLVQ</sequence>
<dbReference type="RefSeq" id="WP_035235304.1">
    <property type="nucleotide sequence ID" value="NZ_ARXV01000024.1"/>
</dbReference>
<dbReference type="Proteomes" id="UP000029444">
    <property type="component" value="Unassembled WGS sequence"/>
</dbReference>
<organism evidence="1 2">
    <name type="scientific">Alcanivorax nanhaiticus</name>
    <dbReference type="NCBI Taxonomy" id="1177154"/>
    <lineage>
        <taxon>Bacteria</taxon>
        <taxon>Pseudomonadati</taxon>
        <taxon>Pseudomonadota</taxon>
        <taxon>Gammaproteobacteria</taxon>
        <taxon>Oceanospirillales</taxon>
        <taxon>Alcanivoracaceae</taxon>
        <taxon>Alcanivorax</taxon>
    </lineage>
</organism>
<dbReference type="EMBL" id="ARXV01000024">
    <property type="protein sequence ID" value="KGD61709.1"/>
    <property type="molecule type" value="Genomic_DNA"/>
</dbReference>
<evidence type="ECO:0000313" key="2">
    <source>
        <dbReference type="Proteomes" id="UP000029444"/>
    </source>
</evidence>
<dbReference type="OrthoDB" id="6385587at2"/>
<name>A0A095SBR5_9GAMM</name>
<reference evidence="1 2" key="1">
    <citation type="submission" date="2012-09" db="EMBL/GenBank/DDBJ databases">
        <title>Genome Sequence of alkane-degrading Bacterium Alcanivorax sp. 19-m-6.</title>
        <authorList>
            <person name="Lai Q."/>
            <person name="Shao Z."/>
        </authorList>
    </citation>
    <scope>NUCLEOTIDE SEQUENCE [LARGE SCALE GENOMIC DNA]</scope>
    <source>
        <strain evidence="1 2">19-m-6</strain>
    </source>
</reference>
<dbReference type="eggNOG" id="ENOG5030BZ5">
    <property type="taxonomic scope" value="Bacteria"/>
</dbReference>
<proteinExistence type="predicted"/>
<evidence type="ECO:0000313" key="1">
    <source>
        <dbReference type="EMBL" id="KGD61709.1"/>
    </source>
</evidence>
<comment type="caution">
    <text evidence="1">The sequence shown here is derived from an EMBL/GenBank/DDBJ whole genome shotgun (WGS) entry which is preliminary data.</text>
</comment>
<dbReference type="PATRIC" id="fig|1177154.3.peg.3720"/>
<keyword evidence="2" id="KW-1185">Reference proteome</keyword>
<accession>A0A095SBR5</accession>